<gene>
    <name evidence="1" type="ORF">L484_005344</name>
</gene>
<organism evidence="1 2">
    <name type="scientific">Morus notabilis</name>
    <dbReference type="NCBI Taxonomy" id="981085"/>
    <lineage>
        <taxon>Eukaryota</taxon>
        <taxon>Viridiplantae</taxon>
        <taxon>Streptophyta</taxon>
        <taxon>Embryophyta</taxon>
        <taxon>Tracheophyta</taxon>
        <taxon>Spermatophyta</taxon>
        <taxon>Magnoliopsida</taxon>
        <taxon>eudicotyledons</taxon>
        <taxon>Gunneridae</taxon>
        <taxon>Pentapetalae</taxon>
        <taxon>rosids</taxon>
        <taxon>fabids</taxon>
        <taxon>Rosales</taxon>
        <taxon>Moraceae</taxon>
        <taxon>Moreae</taxon>
        <taxon>Morus</taxon>
    </lineage>
</organism>
<protein>
    <submittedName>
        <fullName evidence="1">Uncharacterized protein</fullName>
    </submittedName>
</protein>
<accession>W9QV62</accession>
<sequence>MPVLHHRRHDEAKRGQRLPHEEHYKIFVAWTDLDCSKIMTKIFVIWSETSSAVTALGSGVECHREVEKSSRLEFSTDRADLHCRHNLKPLQWLDSSRASHKFVDIPRSITNNYFLR</sequence>
<evidence type="ECO:0000313" key="1">
    <source>
        <dbReference type="EMBL" id="EXB54854.1"/>
    </source>
</evidence>
<dbReference type="AlphaFoldDB" id="W9QV62"/>
<dbReference type="Proteomes" id="UP000030645">
    <property type="component" value="Unassembled WGS sequence"/>
</dbReference>
<dbReference type="EMBL" id="KE344211">
    <property type="protein sequence ID" value="EXB54854.1"/>
    <property type="molecule type" value="Genomic_DNA"/>
</dbReference>
<proteinExistence type="predicted"/>
<reference evidence="2" key="1">
    <citation type="submission" date="2013-01" db="EMBL/GenBank/DDBJ databases">
        <title>Draft Genome Sequence of a Mulberry Tree, Morus notabilis C.K. Schneid.</title>
        <authorList>
            <person name="He N."/>
            <person name="Zhao S."/>
        </authorList>
    </citation>
    <scope>NUCLEOTIDE SEQUENCE</scope>
</reference>
<name>W9QV62_9ROSA</name>
<keyword evidence="2" id="KW-1185">Reference proteome</keyword>
<evidence type="ECO:0000313" key="2">
    <source>
        <dbReference type="Proteomes" id="UP000030645"/>
    </source>
</evidence>